<proteinExistence type="predicted"/>
<organism evidence="2 3">
    <name type="scientific">Triparma laevis f. inornata</name>
    <dbReference type="NCBI Taxonomy" id="1714386"/>
    <lineage>
        <taxon>Eukaryota</taxon>
        <taxon>Sar</taxon>
        <taxon>Stramenopiles</taxon>
        <taxon>Ochrophyta</taxon>
        <taxon>Bolidophyceae</taxon>
        <taxon>Parmales</taxon>
        <taxon>Triparmaceae</taxon>
        <taxon>Triparma</taxon>
    </lineage>
</organism>
<dbReference type="PANTHER" id="PTHR43788:SF8">
    <property type="entry name" value="DNA-BINDING PROTEIN SMUBP-2"/>
    <property type="match status" value="1"/>
</dbReference>
<evidence type="ECO:0000259" key="1">
    <source>
        <dbReference type="Pfam" id="PF13086"/>
    </source>
</evidence>
<dbReference type="InterPro" id="IPR050534">
    <property type="entry name" value="Coronavir_polyprotein_1ab"/>
</dbReference>
<gene>
    <name evidence="2" type="ORF">TL16_g09016</name>
</gene>
<reference evidence="3" key="1">
    <citation type="journal article" date="2023" name="Commun. Biol.">
        <title>Genome analysis of Parmales, the sister group of diatoms, reveals the evolutionary specialization of diatoms from phago-mixotrophs to photoautotrophs.</title>
        <authorList>
            <person name="Ban H."/>
            <person name="Sato S."/>
            <person name="Yoshikawa S."/>
            <person name="Yamada K."/>
            <person name="Nakamura Y."/>
            <person name="Ichinomiya M."/>
            <person name="Sato N."/>
            <person name="Blanc-Mathieu R."/>
            <person name="Endo H."/>
            <person name="Kuwata A."/>
            <person name="Ogata H."/>
        </authorList>
    </citation>
    <scope>NUCLEOTIDE SEQUENCE [LARGE SCALE GENOMIC DNA]</scope>
</reference>
<dbReference type="Pfam" id="PF13086">
    <property type="entry name" value="AAA_11"/>
    <property type="match status" value="1"/>
</dbReference>
<feature type="domain" description="DNA2/NAM7 helicase helicase" evidence="1">
    <location>
        <begin position="1"/>
        <end position="84"/>
    </location>
</feature>
<dbReference type="SUPFAM" id="SSF52540">
    <property type="entry name" value="P-loop containing nucleoside triphosphate hydrolases"/>
    <property type="match status" value="1"/>
</dbReference>
<evidence type="ECO:0000313" key="2">
    <source>
        <dbReference type="EMBL" id="GMH81702.1"/>
    </source>
</evidence>
<protein>
    <recommendedName>
        <fullName evidence="1">DNA2/NAM7 helicase helicase domain-containing protein</fullName>
    </recommendedName>
</protein>
<name>A0A9W7B0L1_9STRA</name>
<dbReference type="InterPro" id="IPR041677">
    <property type="entry name" value="DNA2/NAM7_AAA_11"/>
</dbReference>
<accession>A0A9W7B0L1</accession>
<dbReference type="PANTHER" id="PTHR43788">
    <property type="entry name" value="DNA2/NAM7 HELICASE FAMILY MEMBER"/>
    <property type="match status" value="1"/>
</dbReference>
<dbReference type="InterPro" id="IPR027417">
    <property type="entry name" value="P-loop_NTPase"/>
</dbReference>
<sequence>LNESQQRAVRAAMTRRLTLVQGPPGTGKTSMSIDIIGKWVQGQRMAHGSVGSTDKVFCGSDSNIAVDNLLEGLIKKGINAVRVG</sequence>
<dbReference type="AlphaFoldDB" id="A0A9W7B0L1"/>
<feature type="non-terminal residue" evidence="2">
    <location>
        <position position="84"/>
    </location>
</feature>
<feature type="non-terminal residue" evidence="2">
    <location>
        <position position="1"/>
    </location>
</feature>
<comment type="caution">
    <text evidence="2">The sequence shown here is derived from an EMBL/GenBank/DDBJ whole genome shotgun (WGS) entry which is preliminary data.</text>
</comment>
<dbReference type="EMBL" id="BLQM01000303">
    <property type="protein sequence ID" value="GMH81702.1"/>
    <property type="molecule type" value="Genomic_DNA"/>
</dbReference>
<dbReference type="Proteomes" id="UP001162640">
    <property type="component" value="Unassembled WGS sequence"/>
</dbReference>
<evidence type="ECO:0000313" key="3">
    <source>
        <dbReference type="Proteomes" id="UP001162640"/>
    </source>
</evidence>
<dbReference type="Gene3D" id="3.40.50.300">
    <property type="entry name" value="P-loop containing nucleotide triphosphate hydrolases"/>
    <property type="match status" value="1"/>
</dbReference>
<dbReference type="GO" id="GO:0043139">
    <property type="term" value="F:5'-3' DNA helicase activity"/>
    <property type="evidence" value="ECO:0007669"/>
    <property type="project" value="TreeGrafter"/>
</dbReference>